<gene>
    <name evidence="3" type="ORF">F2A38_17710</name>
</gene>
<evidence type="ECO:0000256" key="1">
    <source>
        <dbReference type="ARBA" id="ARBA00006484"/>
    </source>
</evidence>
<evidence type="ECO:0000313" key="4">
    <source>
        <dbReference type="Proteomes" id="UP000323924"/>
    </source>
</evidence>
<dbReference type="InterPro" id="IPR002347">
    <property type="entry name" value="SDR_fam"/>
</dbReference>
<comment type="caution">
    <text evidence="3">The sequence shown here is derived from an EMBL/GenBank/DDBJ whole genome shotgun (WGS) entry which is preliminary data.</text>
</comment>
<dbReference type="PANTHER" id="PTHR43639">
    <property type="entry name" value="OXIDOREDUCTASE, SHORT-CHAIN DEHYDROGENASE/REDUCTASE FAMILY (AFU_ORTHOLOGUE AFUA_5G02870)"/>
    <property type="match status" value="1"/>
</dbReference>
<dbReference type="PRINTS" id="PR00080">
    <property type="entry name" value="SDRFAMILY"/>
</dbReference>
<dbReference type="PANTHER" id="PTHR43639:SF1">
    <property type="entry name" value="SHORT-CHAIN DEHYDROGENASE_REDUCTASE FAMILY PROTEIN"/>
    <property type="match status" value="1"/>
</dbReference>
<dbReference type="SUPFAM" id="SSF51735">
    <property type="entry name" value="NAD(P)-binding Rossmann-fold domains"/>
    <property type="match status" value="1"/>
</dbReference>
<proteinExistence type="inferred from homology"/>
<dbReference type="Gene3D" id="3.40.50.720">
    <property type="entry name" value="NAD(P)-binding Rossmann-like Domain"/>
    <property type="match status" value="1"/>
</dbReference>
<sequence>MNLQGKVAIVTGSSKGLGRAIALRLAERGANVVINYSRDKAPADEVVAAAIAEGVKAISVQADVSNVVEIEALFQAGLRAFGKIDIVVANAGIEKVNIQVVDVTEEDFDLLFRVNTKGPYFVMQAAARHIADGGRIINIASSSTSRPQPGLGLYGTSKSAPKYLVRVLAQEIGHRKVTVNSLVPGPIDGAGIFTGVGDDDPYKKSLLETIPIGRLAKAQDVADIAEFLASDQSFFITGEEILMNGGSSN</sequence>
<organism evidence="3 4">
    <name type="scientific">Pseudomonas chlororaphis</name>
    <dbReference type="NCBI Taxonomy" id="587753"/>
    <lineage>
        <taxon>Bacteria</taxon>
        <taxon>Pseudomonadati</taxon>
        <taxon>Pseudomonadota</taxon>
        <taxon>Gammaproteobacteria</taxon>
        <taxon>Pseudomonadales</taxon>
        <taxon>Pseudomonadaceae</taxon>
        <taxon>Pseudomonas</taxon>
    </lineage>
</organism>
<dbReference type="Proteomes" id="UP000323924">
    <property type="component" value="Unassembled WGS sequence"/>
</dbReference>
<dbReference type="EC" id="1.1.1.47" evidence="3"/>
<dbReference type="Pfam" id="PF13561">
    <property type="entry name" value="adh_short_C2"/>
    <property type="match status" value="1"/>
</dbReference>
<protein>
    <submittedName>
        <fullName evidence="3">Glucose 1-dehydrogenase</fullName>
        <ecNumber evidence="3">1.1.1.47</ecNumber>
    </submittedName>
</protein>
<dbReference type="RefSeq" id="WP_009044397.1">
    <property type="nucleotide sequence ID" value="NZ_CP118135.1"/>
</dbReference>
<dbReference type="FunFam" id="3.40.50.720:FF:000084">
    <property type="entry name" value="Short-chain dehydrogenase reductase"/>
    <property type="match status" value="1"/>
</dbReference>
<reference evidence="3 4" key="1">
    <citation type="submission" date="2019-09" db="EMBL/GenBank/DDBJ databases">
        <authorList>
            <person name="Vacheron J."/>
            <person name="Dubost A."/>
            <person name="Prigent-Combaret C."/>
            <person name="Muller D."/>
        </authorList>
    </citation>
    <scope>NUCLEOTIDE SEQUENCE [LARGE SCALE GENOMIC DNA]</scope>
    <source>
        <strain evidence="3 4">JV497</strain>
    </source>
</reference>
<dbReference type="GO" id="GO:0047936">
    <property type="term" value="F:glucose 1-dehydrogenase [NAD(P)+] activity"/>
    <property type="evidence" value="ECO:0007669"/>
    <property type="project" value="UniProtKB-EC"/>
</dbReference>
<comment type="similarity">
    <text evidence="1">Belongs to the short-chain dehydrogenases/reductases (SDR) family.</text>
</comment>
<dbReference type="AlphaFoldDB" id="A0AB34C3C1"/>
<evidence type="ECO:0000256" key="2">
    <source>
        <dbReference type="ARBA" id="ARBA00023002"/>
    </source>
</evidence>
<evidence type="ECO:0000313" key="3">
    <source>
        <dbReference type="EMBL" id="KAA5840745.1"/>
    </source>
</evidence>
<accession>A0AB34C3C1</accession>
<keyword evidence="2 3" id="KW-0560">Oxidoreductase</keyword>
<name>A0AB34C3C1_9PSED</name>
<dbReference type="NCBIfam" id="NF005559">
    <property type="entry name" value="PRK07231.1"/>
    <property type="match status" value="1"/>
</dbReference>
<dbReference type="PRINTS" id="PR00081">
    <property type="entry name" value="GDHRDH"/>
</dbReference>
<dbReference type="InterPro" id="IPR036291">
    <property type="entry name" value="NAD(P)-bd_dom_sf"/>
</dbReference>
<dbReference type="EMBL" id="VWPC01000017">
    <property type="protein sequence ID" value="KAA5840745.1"/>
    <property type="molecule type" value="Genomic_DNA"/>
</dbReference>